<dbReference type="InParanoid" id="G4YNU6"/>
<proteinExistence type="predicted"/>
<reference evidence="1 2" key="1">
    <citation type="journal article" date="2006" name="Science">
        <title>Phytophthora genome sequences uncover evolutionary origins and mechanisms of pathogenesis.</title>
        <authorList>
            <person name="Tyler B.M."/>
            <person name="Tripathy S."/>
            <person name="Zhang X."/>
            <person name="Dehal P."/>
            <person name="Jiang R.H."/>
            <person name="Aerts A."/>
            <person name="Arredondo F.D."/>
            <person name="Baxter L."/>
            <person name="Bensasson D."/>
            <person name="Beynon J.L."/>
            <person name="Chapman J."/>
            <person name="Damasceno C.M."/>
            <person name="Dorrance A.E."/>
            <person name="Dou D."/>
            <person name="Dickerman A.W."/>
            <person name="Dubchak I.L."/>
            <person name="Garbelotto M."/>
            <person name="Gijzen M."/>
            <person name="Gordon S.G."/>
            <person name="Govers F."/>
            <person name="Grunwald N.J."/>
            <person name="Huang W."/>
            <person name="Ivors K.L."/>
            <person name="Jones R.W."/>
            <person name="Kamoun S."/>
            <person name="Krampis K."/>
            <person name="Lamour K.H."/>
            <person name="Lee M.K."/>
            <person name="McDonald W.H."/>
            <person name="Medina M."/>
            <person name="Meijer H.J."/>
            <person name="Nordberg E.K."/>
            <person name="Maclean D.J."/>
            <person name="Ospina-Giraldo M.D."/>
            <person name="Morris P.F."/>
            <person name="Phuntumart V."/>
            <person name="Putnam N.H."/>
            <person name="Rash S."/>
            <person name="Rose J.K."/>
            <person name="Sakihama Y."/>
            <person name="Salamov A.A."/>
            <person name="Savidor A."/>
            <person name="Scheuring C.F."/>
            <person name="Smith B.M."/>
            <person name="Sobral B.W."/>
            <person name="Terry A."/>
            <person name="Torto-Alalibo T.A."/>
            <person name="Win J."/>
            <person name="Xu Z."/>
            <person name="Zhang H."/>
            <person name="Grigoriev I.V."/>
            <person name="Rokhsar D.S."/>
            <person name="Boore J.L."/>
        </authorList>
    </citation>
    <scope>NUCLEOTIDE SEQUENCE [LARGE SCALE GENOMIC DNA]</scope>
    <source>
        <strain evidence="1 2">P6497</strain>
    </source>
</reference>
<sequence>MTEWFGSEPARGSFKMLQSKTPKGTAMYALCWADRKAKCLISNRGTALPGNDSYDRRIQRPQMVELFFSKFSGIYVHDHLRQGSLEIERTWHAMQWQHLESGFLESAIVDFNTFISQLAYQLVFNDFVMHRSTRRLSGTILRTQRKCSICGRKASFYCSGCSDPLENNFFEVCGLKTGRDCHSLHLNTTLV</sequence>
<gene>
    <name evidence="1" type="ORF">PHYSODRAFT_466600</name>
</gene>
<dbReference type="KEGG" id="psoj:PHYSODRAFT_466600"/>
<protein>
    <recommendedName>
        <fullName evidence="3">PiggyBac transposable element-derived protein domain-containing protein</fullName>
    </recommendedName>
</protein>
<dbReference type="Proteomes" id="UP000002640">
    <property type="component" value="Unassembled WGS sequence"/>
</dbReference>
<name>G4YNU6_PHYSP</name>
<dbReference type="GeneID" id="20653450"/>
<evidence type="ECO:0000313" key="1">
    <source>
        <dbReference type="EMBL" id="EGZ30654.1"/>
    </source>
</evidence>
<keyword evidence="2" id="KW-1185">Reference proteome</keyword>
<organism evidence="1 2">
    <name type="scientific">Phytophthora sojae (strain P6497)</name>
    <name type="common">Soybean stem and root rot agent</name>
    <name type="synonym">Phytophthora megasperma f. sp. glycines</name>
    <dbReference type="NCBI Taxonomy" id="1094619"/>
    <lineage>
        <taxon>Eukaryota</taxon>
        <taxon>Sar</taxon>
        <taxon>Stramenopiles</taxon>
        <taxon>Oomycota</taxon>
        <taxon>Peronosporomycetes</taxon>
        <taxon>Peronosporales</taxon>
        <taxon>Peronosporaceae</taxon>
        <taxon>Phytophthora</taxon>
    </lineage>
</organism>
<dbReference type="EMBL" id="JH159151">
    <property type="protein sequence ID" value="EGZ30654.1"/>
    <property type="molecule type" value="Genomic_DNA"/>
</dbReference>
<evidence type="ECO:0008006" key="3">
    <source>
        <dbReference type="Google" id="ProtNLM"/>
    </source>
</evidence>
<evidence type="ECO:0000313" key="2">
    <source>
        <dbReference type="Proteomes" id="UP000002640"/>
    </source>
</evidence>
<dbReference type="RefSeq" id="XP_009517929.1">
    <property type="nucleotide sequence ID" value="XM_009519634.1"/>
</dbReference>
<dbReference type="AlphaFoldDB" id="G4YNU6"/>
<accession>G4YNU6</accession>